<feature type="domain" description="DUF5672" evidence="3">
    <location>
        <begin position="171"/>
        <end position="328"/>
    </location>
</feature>
<keyword evidence="2" id="KW-1133">Transmembrane helix</keyword>
<dbReference type="Pfam" id="PF18922">
    <property type="entry name" value="DUF5672"/>
    <property type="match status" value="1"/>
</dbReference>
<evidence type="ECO:0000313" key="5">
    <source>
        <dbReference type="Proteomes" id="UP000256328"/>
    </source>
</evidence>
<feature type="transmembrane region" description="Helical" evidence="2">
    <location>
        <begin position="16"/>
        <end position="34"/>
    </location>
</feature>
<dbReference type="AlphaFoldDB" id="A0A3D8R7R9"/>
<keyword evidence="2" id="KW-0472">Membrane</keyword>
<gene>
    <name evidence="4" type="ORF">BP5796_08476</name>
</gene>
<accession>A0A3D8R7R9</accession>
<dbReference type="InterPro" id="IPR043729">
    <property type="entry name" value="DUF5672"/>
</dbReference>
<evidence type="ECO:0000256" key="2">
    <source>
        <dbReference type="SAM" id="Phobius"/>
    </source>
</evidence>
<dbReference type="EMBL" id="PDLN01000012">
    <property type="protein sequence ID" value="RDW70079.1"/>
    <property type="molecule type" value="Genomic_DNA"/>
</dbReference>
<dbReference type="Proteomes" id="UP000256328">
    <property type="component" value="Unassembled WGS sequence"/>
</dbReference>
<evidence type="ECO:0000256" key="1">
    <source>
        <dbReference type="SAM" id="MobiDB-lite"/>
    </source>
</evidence>
<feature type="region of interest" description="Disordered" evidence="1">
    <location>
        <begin position="82"/>
        <end position="103"/>
    </location>
</feature>
<keyword evidence="2" id="KW-0812">Transmembrane</keyword>
<reference evidence="4 5" key="1">
    <citation type="journal article" date="2018" name="IMA Fungus">
        <title>IMA Genome-F 9: Draft genome sequence of Annulohypoxylon stygium, Aspergillus mulundensis, Berkeleyomyces basicola (syn. Thielaviopsis basicola), Ceratocystis smalleyi, two Cercospora beticola strains, Coleophoma cylindrospora, Fusarium fracticaudum, Phialophora cf. hyalina, and Morchella septimelata.</title>
        <authorList>
            <person name="Wingfield B.D."/>
            <person name="Bills G.F."/>
            <person name="Dong Y."/>
            <person name="Huang W."/>
            <person name="Nel W.J."/>
            <person name="Swalarsk-Parry B.S."/>
            <person name="Vaghefi N."/>
            <person name="Wilken P.M."/>
            <person name="An Z."/>
            <person name="de Beer Z.W."/>
            <person name="De Vos L."/>
            <person name="Chen L."/>
            <person name="Duong T.A."/>
            <person name="Gao Y."/>
            <person name="Hammerbacher A."/>
            <person name="Kikkert J.R."/>
            <person name="Li Y."/>
            <person name="Li H."/>
            <person name="Li K."/>
            <person name="Li Q."/>
            <person name="Liu X."/>
            <person name="Ma X."/>
            <person name="Naidoo K."/>
            <person name="Pethybridge S.J."/>
            <person name="Sun J."/>
            <person name="Steenkamp E.T."/>
            <person name="van der Nest M.A."/>
            <person name="van Wyk S."/>
            <person name="Wingfield M.J."/>
            <person name="Xiong C."/>
            <person name="Yue Q."/>
            <person name="Zhang X."/>
        </authorList>
    </citation>
    <scope>NUCLEOTIDE SEQUENCE [LARGE SCALE GENOMIC DNA]</scope>
    <source>
        <strain evidence="4 5">BP5796</strain>
    </source>
</reference>
<organism evidence="4 5">
    <name type="scientific">Coleophoma crateriformis</name>
    <dbReference type="NCBI Taxonomy" id="565419"/>
    <lineage>
        <taxon>Eukaryota</taxon>
        <taxon>Fungi</taxon>
        <taxon>Dikarya</taxon>
        <taxon>Ascomycota</taxon>
        <taxon>Pezizomycotina</taxon>
        <taxon>Leotiomycetes</taxon>
        <taxon>Helotiales</taxon>
        <taxon>Dermateaceae</taxon>
        <taxon>Coleophoma</taxon>
    </lineage>
</organism>
<sequence length="359" mass="40241">MTFTPVEDRRRKQRNIVYLAFGILVFLYTIKFSFPQHTALSVYQDYSDKPSAYSPAGHGRPQEAASTPPAAAAAAAAAAVSTTKSHSSEPTMGTYKPPGGNEPVETFNGTITNKAAIIIETRFRTNLVPLILHFSTVLGPSWPILIYTSAESVGMFSTSAALSRHLHSGLIQIRILPSSVLFTNSNSVNEFMTQKWLWESLAPAEHILIFQSDSMLCANAARSIEDFFDYDLVGAPIRKDLGQGYNGGLSLRKRSTTLRVLKEWKWSVQDGDRFEDQWYYNRFYKLQAREKQAGKSPHDEGAINLPNMEIARTFSVETIDYPHPLGVHQVHRWIGEGMVSLDEWCPEYKLCSKDPIKDT</sequence>
<evidence type="ECO:0000259" key="3">
    <source>
        <dbReference type="Pfam" id="PF18922"/>
    </source>
</evidence>
<keyword evidence="5" id="KW-1185">Reference proteome</keyword>
<name>A0A3D8R7R9_9HELO</name>
<proteinExistence type="predicted"/>
<dbReference type="OrthoDB" id="10025998at2759"/>
<protein>
    <recommendedName>
        <fullName evidence="3">DUF5672 domain-containing protein</fullName>
    </recommendedName>
</protein>
<evidence type="ECO:0000313" key="4">
    <source>
        <dbReference type="EMBL" id="RDW70079.1"/>
    </source>
</evidence>
<comment type="caution">
    <text evidence="4">The sequence shown here is derived from an EMBL/GenBank/DDBJ whole genome shotgun (WGS) entry which is preliminary data.</text>
</comment>